<feature type="region of interest" description="Disordered" evidence="8">
    <location>
        <begin position="56"/>
        <end position="95"/>
    </location>
</feature>
<dbReference type="InterPro" id="IPR040203">
    <property type="entry name" value="Sld2"/>
</dbReference>
<dbReference type="EMBL" id="JAACJK010000166">
    <property type="protein sequence ID" value="KAF5323431.1"/>
    <property type="molecule type" value="Genomic_DNA"/>
</dbReference>
<feature type="compositionally biased region" description="Acidic residues" evidence="8">
    <location>
        <begin position="399"/>
        <end position="409"/>
    </location>
</feature>
<comment type="function">
    <text evidence="7">Has a role in the initiation of DNA replication. Required at S-phase checkpoint.</text>
</comment>
<feature type="region of interest" description="Disordered" evidence="8">
    <location>
        <begin position="514"/>
        <end position="543"/>
    </location>
</feature>
<feature type="region of interest" description="Disordered" evidence="8">
    <location>
        <begin position="115"/>
        <end position="253"/>
    </location>
</feature>
<evidence type="ECO:0000256" key="3">
    <source>
        <dbReference type="ARBA" id="ARBA00018363"/>
    </source>
</evidence>
<keyword evidence="5 7" id="KW-0539">Nucleus</keyword>
<dbReference type="CDD" id="cd22289">
    <property type="entry name" value="RecQL4_SLD2_NTD"/>
    <property type="match status" value="1"/>
</dbReference>
<evidence type="ECO:0000256" key="6">
    <source>
        <dbReference type="ARBA" id="ARBA00023306"/>
    </source>
</evidence>
<dbReference type="AlphaFoldDB" id="A0A8H5BID7"/>
<feature type="compositionally biased region" description="Basic and acidic residues" evidence="8">
    <location>
        <begin position="342"/>
        <end position="352"/>
    </location>
</feature>
<keyword evidence="4 7" id="KW-0235">DNA replication</keyword>
<dbReference type="GO" id="GO:0003697">
    <property type="term" value="F:single-stranded DNA binding"/>
    <property type="evidence" value="ECO:0007669"/>
    <property type="project" value="TreeGrafter"/>
</dbReference>
<evidence type="ECO:0000256" key="7">
    <source>
        <dbReference type="RuleBase" id="RU367067"/>
    </source>
</evidence>
<dbReference type="FunFam" id="1.10.10.1460:FF:000001">
    <property type="entry name" value="DNA replication regulator Sld2"/>
    <property type="match status" value="1"/>
</dbReference>
<accession>A0A8H5BID7</accession>
<comment type="caution">
    <text evidence="9">The sequence shown here is derived from an EMBL/GenBank/DDBJ whole genome shotgun (WGS) entry which is preliminary data.</text>
</comment>
<comment type="similarity">
    <text evidence="2 7">Belongs to the SLD2 family.</text>
</comment>
<feature type="compositionally biased region" description="Low complexity" evidence="8">
    <location>
        <begin position="320"/>
        <end position="335"/>
    </location>
</feature>
<evidence type="ECO:0000256" key="5">
    <source>
        <dbReference type="ARBA" id="ARBA00023242"/>
    </source>
</evidence>
<dbReference type="GO" id="GO:0006270">
    <property type="term" value="P:DNA replication initiation"/>
    <property type="evidence" value="ECO:0007669"/>
    <property type="project" value="UniProtKB-UniRule"/>
</dbReference>
<name>A0A8H5BID7_9AGAR</name>
<keyword evidence="6 7" id="KW-0131">Cell cycle</keyword>
<protein>
    <recommendedName>
        <fullName evidence="3 7">DNA replication regulator SLD2</fullName>
    </recommendedName>
</protein>
<feature type="compositionally biased region" description="Pro residues" evidence="8">
    <location>
        <begin position="160"/>
        <end position="174"/>
    </location>
</feature>
<evidence type="ECO:0000313" key="9">
    <source>
        <dbReference type="EMBL" id="KAF5323431.1"/>
    </source>
</evidence>
<dbReference type="PANTHER" id="PTHR28124">
    <property type="entry name" value="DNA REPLICATION REGULATOR SLD2"/>
    <property type="match status" value="1"/>
</dbReference>
<keyword evidence="10" id="KW-1185">Reference proteome</keyword>
<reference evidence="9 10" key="1">
    <citation type="journal article" date="2020" name="ISME J.">
        <title>Uncovering the hidden diversity of litter-decomposition mechanisms in mushroom-forming fungi.</title>
        <authorList>
            <person name="Floudas D."/>
            <person name="Bentzer J."/>
            <person name="Ahren D."/>
            <person name="Johansson T."/>
            <person name="Persson P."/>
            <person name="Tunlid A."/>
        </authorList>
    </citation>
    <scope>NUCLEOTIDE SEQUENCE [LARGE SCALE GENOMIC DNA]</scope>
    <source>
        <strain evidence="9 10">CBS 175.51</strain>
    </source>
</reference>
<evidence type="ECO:0000256" key="1">
    <source>
        <dbReference type="ARBA" id="ARBA00004123"/>
    </source>
</evidence>
<dbReference type="PANTHER" id="PTHR28124:SF1">
    <property type="entry name" value="DNA REPLICATION REGULATOR SLD2"/>
    <property type="match status" value="1"/>
</dbReference>
<dbReference type="Proteomes" id="UP000541558">
    <property type="component" value="Unassembled WGS sequence"/>
</dbReference>
<feature type="compositionally biased region" description="Basic residues" evidence="8">
    <location>
        <begin position="375"/>
        <end position="393"/>
    </location>
</feature>
<dbReference type="OrthoDB" id="8775810at2759"/>
<proteinExistence type="inferred from homology"/>
<dbReference type="Gene3D" id="1.10.10.1460">
    <property type="match status" value="1"/>
</dbReference>
<comment type="subcellular location">
    <subcellularLocation>
        <location evidence="1 7">Nucleus</location>
    </subcellularLocation>
</comment>
<dbReference type="GO" id="GO:1902977">
    <property type="term" value="P:mitotic DNA replication preinitiation complex assembly"/>
    <property type="evidence" value="ECO:0007669"/>
    <property type="project" value="TreeGrafter"/>
</dbReference>
<dbReference type="GO" id="GO:0003688">
    <property type="term" value="F:DNA replication origin binding"/>
    <property type="evidence" value="ECO:0007669"/>
    <property type="project" value="TreeGrafter"/>
</dbReference>
<evidence type="ECO:0000313" key="10">
    <source>
        <dbReference type="Proteomes" id="UP000541558"/>
    </source>
</evidence>
<sequence>MSLNPVTVPLFSTAMSDLASVRAEIKSWERTFKSKEGREPTVDDIRKLPHIAQKYKTYKKLSKATTTQPVYNEPTSSQSPATPSRPPRTRNNDHASLGALNSRVVTTAAPLAAFNPFSPQKAKGKEREKPVSRISQPVFNPFASPSKPRTSHKSTTAAPPAAPTPPKPPSPPAPSTAISRAKKRLRGEPVSPSPSKEKRQRIGSQTTLNFPKLNLGLNRKPFAGSGPGVNLDGSEEENEASFVDDSPVKPSGGRAFSLLFDEAQSGGDIFGLKKASTNLGRNLFGAQDTSQDLTSRAAMPHVPQRKAGRPQVSQPSSSRGSTTKPTPATTPAGTPSEDDDETKVNSERDSTRRSRSPLLPPSPPPASSTTSRAPAKGKRKANPKAFANRKKMKLANLDGTDDEESTSDGDELKAKVKVVDRPQVKKANSDDDLDFELGLLDLPRSARTADFSGASEAEGAVEINLPEKFKEVLDLDTIHWKNGVEEDKVVKNLIYGRRTTCYDSKKGEIWDVGEDEVGDEDERPEHLDDDWEGEAVPWEVAEL</sequence>
<feature type="region of interest" description="Disordered" evidence="8">
    <location>
        <begin position="286"/>
        <end position="410"/>
    </location>
</feature>
<evidence type="ECO:0000256" key="8">
    <source>
        <dbReference type="SAM" id="MobiDB-lite"/>
    </source>
</evidence>
<gene>
    <name evidence="9" type="ORF">D9611_005730</name>
</gene>
<evidence type="ECO:0000256" key="2">
    <source>
        <dbReference type="ARBA" id="ARBA00007276"/>
    </source>
</evidence>
<dbReference type="Pfam" id="PF11719">
    <property type="entry name" value="Drc1-Sld2"/>
    <property type="match status" value="1"/>
</dbReference>
<dbReference type="GO" id="GO:0000727">
    <property type="term" value="P:double-strand break repair via break-induced replication"/>
    <property type="evidence" value="ECO:0007669"/>
    <property type="project" value="TreeGrafter"/>
</dbReference>
<dbReference type="GO" id="GO:0031261">
    <property type="term" value="C:DNA replication preinitiation complex"/>
    <property type="evidence" value="ECO:0007669"/>
    <property type="project" value="TreeGrafter"/>
</dbReference>
<dbReference type="InterPro" id="IPR021110">
    <property type="entry name" value="DNA_rep_checkpnt_protein"/>
</dbReference>
<organism evidence="9 10">
    <name type="scientific">Ephemerocybe angulata</name>
    <dbReference type="NCBI Taxonomy" id="980116"/>
    <lineage>
        <taxon>Eukaryota</taxon>
        <taxon>Fungi</taxon>
        <taxon>Dikarya</taxon>
        <taxon>Basidiomycota</taxon>
        <taxon>Agaricomycotina</taxon>
        <taxon>Agaricomycetes</taxon>
        <taxon>Agaricomycetidae</taxon>
        <taxon>Agaricales</taxon>
        <taxon>Agaricineae</taxon>
        <taxon>Psathyrellaceae</taxon>
        <taxon>Ephemerocybe</taxon>
    </lineage>
</organism>
<feature type="compositionally biased region" description="Acidic residues" evidence="8">
    <location>
        <begin position="514"/>
        <end position="533"/>
    </location>
</feature>
<evidence type="ECO:0000256" key="4">
    <source>
        <dbReference type="ARBA" id="ARBA00022705"/>
    </source>
</evidence>